<dbReference type="GO" id="GO:0033539">
    <property type="term" value="P:fatty acid beta-oxidation using acyl-CoA dehydrogenase"/>
    <property type="evidence" value="ECO:0007669"/>
    <property type="project" value="TreeGrafter"/>
</dbReference>
<dbReference type="GO" id="GO:0046359">
    <property type="term" value="P:butyrate catabolic process"/>
    <property type="evidence" value="ECO:0007669"/>
    <property type="project" value="TreeGrafter"/>
</dbReference>
<accession>A0A017T9B7</accession>
<dbReference type="InterPro" id="IPR009100">
    <property type="entry name" value="AcylCoA_DH/oxidase_NM_dom_sf"/>
</dbReference>
<sequence length="383" mass="38417">MDFALTADQQRARDAARGLAERALAPLAAELDRTDRYPAEIIGLLAGEGLLAPTAPRTEGGAELDAVGFALVVEELSRACASAGAIVRAHGALFVEPLLRFGAPALRGELLAEAAAGRALGAFAAFASGGAPDGLGAGGAPEVTATRSTDGGYRLDGIAHQVLLVPGASQAIVLAASGGDAGHTTALVVQEGPGVTVEPGATRLGMRAVPVGTLRFEGVAVPASRVLGEEGGGARVAAVARDLSRIGVAAQALGIARAACEEALAFAKAPLGGRVGAGTPAEHQGVQFLVADMTTEIDAARLLTLRAAALRDRGAPCAAEAAAAKLYAADMASRVAQRAMQILGAAGWTAGSGPDRHARDARITEIDEGTAEEQRRIVAGGML</sequence>
<feature type="domain" description="Acyl-CoA dehydrogenase/oxidase N-terminal" evidence="6">
    <location>
        <begin position="6"/>
        <end position="117"/>
    </location>
</feature>
<evidence type="ECO:0000256" key="2">
    <source>
        <dbReference type="ARBA" id="ARBA00009347"/>
    </source>
</evidence>
<keyword evidence="4" id="KW-0274">FAD</keyword>
<name>A0A017T9B7_9BACT</name>
<reference evidence="7 8" key="1">
    <citation type="submission" date="2013-05" db="EMBL/GenBank/DDBJ databases">
        <title>Genome assembly of Chondromyces apiculatus DSM 436.</title>
        <authorList>
            <person name="Sharma G."/>
            <person name="Khatri I."/>
            <person name="Kaur C."/>
            <person name="Mayilraj S."/>
            <person name="Subramanian S."/>
        </authorList>
    </citation>
    <scope>NUCLEOTIDE SEQUENCE [LARGE SCALE GENOMIC DNA]</scope>
    <source>
        <strain evidence="7 8">DSM 436</strain>
    </source>
</reference>
<comment type="similarity">
    <text evidence="2">Belongs to the acyl-CoA dehydrogenase family.</text>
</comment>
<comment type="cofactor">
    <cofactor evidence="1">
        <name>FAD</name>
        <dbReference type="ChEBI" id="CHEBI:57692"/>
    </cofactor>
</comment>
<dbReference type="Gene3D" id="1.10.540.10">
    <property type="entry name" value="Acyl-CoA dehydrogenase/oxidase, N-terminal domain"/>
    <property type="match status" value="1"/>
</dbReference>
<evidence type="ECO:0000313" key="7">
    <source>
        <dbReference type="EMBL" id="EYF05196.1"/>
    </source>
</evidence>
<feature type="domain" description="Acyl-CoA dehydrogenase/oxidase C-terminal" evidence="5">
    <location>
        <begin position="231"/>
        <end position="382"/>
    </location>
</feature>
<dbReference type="EMBL" id="ASRX01000026">
    <property type="protein sequence ID" value="EYF05196.1"/>
    <property type="molecule type" value="Genomic_DNA"/>
</dbReference>
<organism evidence="7 8">
    <name type="scientific">Chondromyces apiculatus DSM 436</name>
    <dbReference type="NCBI Taxonomy" id="1192034"/>
    <lineage>
        <taxon>Bacteria</taxon>
        <taxon>Pseudomonadati</taxon>
        <taxon>Myxococcota</taxon>
        <taxon>Polyangia</taxon>
        <taxon>Polyangiales</taxon>
        <taxon>Polyangiaceae</taxon>
        <taxon>Chondromyces</taxon>
    </lineage>
</organism>
<dbReference type="InterPro" id="IPR013786">
    <property type="entry name" value="AcylCoA_DH/ox_N"/>
</dbReference>
<dbReference type="Pfam" id="PF00441">
    <property type="entry name" value="Acyl-CoA_dh_1"/>
    <property type="match status" value="1"/>
</dbReference>
<protein>
    <submittedName>
        <fullName evidence="7">Butyryl-CoA dehydrogenase</fullName>
    </submittedName>
</protein>
<dbReference type="GO" id="GO:0003995">
    <property type="term" value="F:acyl-CoA dehydrogenase activity"/>
    <property type="evidence" value="ECO:0007669"/>
    <property type="project" value="TreeGrafter"/>
</dbReference>
<evidence type="ECO:0000259" key="5">
    <source>
        <dbReference type="Pfam" id="PF00441"/>
    </source>
</evidence>
<keyword evidence="3" id="KW-0285">Flavoprotein</keyword>
<keyword evidence="8" id="KW-1185">Reference proteome</keyword>
<dbReference type="Pfam" id="PF02771">
    <property type="entry name" value="Acyl-CoA_dh_N"/>
    <property type="match status" value="1"/>
</dbReference>
<evidence type="ECO:0000256" key="3">
    <source>
        <dbReference type="ARBA" id="ARBA00022630"/>
    </source>
</evidence>
<evidence type="ECO:0000256" key="1">
    <source>
        <dbReference type="ARBA" id="ARBA00001974"/>
    </source>
</evidence>
<dbReference type="SUPFAM" id="SSF47203">
    <property type="entry name" value="Acyl-CoA dehydrogenase C-terminal domain-like"/>
    <property type="match status" value="1"/>
</dbReference>
<dbReference type="InterPro" id="IPR036250">
    <property type="entry name" value="AcylCo_DH-like_C"/>
</dbReference>
<dbReference type="STRING" id="1192034.CAP_3561"/>
<evidence type="ECO:0000259" key="6">
    <source>
        <dbReference type="Pfam" id="PF02771"/>
    </source>
</evidence>
<comment type="caution">
    <text evidence="7">The sequence shown here is derived from an EMBL/GenBank/DDBJ whole genome shotgun (WGS) entry which is preliminary data.</text>
</comment>
<dbReference type="AlphaFoldDB" id="A0A017T9B7"/>
<dbReference type="Gene3D" id="1.20.140.10">
    <property type="entry name" value="Butyryl-CoA Dehydrogenase, subunit A, domain 3"/>
    <property type="match status" value="1"/>
</dbReference>
<proteinExistence type="inferred from homology"/>
<dbReference type="RefSeq" id="WP_044242855.1">
    <property type="nucleotide sequence ID" value="NZ_ASRX01000026.1"/>
</dbReference>
<dbReference type="PANTHER" id="PTHR43884:SF12">
    <property type="entry name" value="ISOVALERYL-COA DEHYDROGENASE, MITOCHONDRIAL-RELATED"/>
    <property type="match status" value="1"/>
</dbReference>
<dbReference type="Gene3D" id="2.40.110.10">
    <property type="entry name" value="Butyryl-CoA Dehydrogenase, subunit A, domain 2"/>
    <property type="match status" value="1"/>
</dbReference>
<evidence type="ECO:0000313" key="8">
    <source>
        <dbReference type="Proteomes" id="UP000019678"/>
    </source>
</evidence>
<dbReference type="GO" id="GO:0050660">
    <property type="term" value="F:flavin adenine dinucleotide binding"/>
    <property type="evidence" value="ECO:0007669"/>
    <property type="project" value="InterPro"/>
</dbReference>
<dbReference type="PANTHER" id="PTHR43884">
    <property type="entry name" value="ACYL-COA DEHYDROGENASE"/>
    <property type="match status" value="1"/>
</dbReference>
<dbReference type="eggNOG" id="COG1960">
    <property type="taxonomic scope" value="Bacteria"/>
</dbReference>
<dbReference type="InterPro" id="IPR037069">
    <property type="entry name" value="AcylCoA_DH/ox_N_sf"/>
</dbReference>
<dbReference type="InterPro" id="IPR046373">
    <property type="entry name" value="Acyl-CoA_Oxase/DH_mid-dom_sf"/>
</dbReference>
<dbReference type="FunFam" id="1.20.140.10:FF:000004">
    <property type="entry name" value="Acyl-CoA dehydrogenase FadE25"/>
    <property type="match status" value="1"/>
</dbReference>
<evidence type="ECO:0000256" key="4">
    <source>
        <dbReference type="ARBA" id="ARBA00022827"/>
    </source>
</evidence>
<dbReference type="Proteomes" id="UP000019678">
    <property type="component" value="Unassembled WGS sequence"/>
</dbReference>
<dbReference type="InterPro" id="IPR009075">
    <property type="entry name" value="AcylCo_DH/oxidase_C"/>
</dbReference>
<gene>
    <name evidence="7" type="ORF">CAP_3561</name>
</gene>
<dbReference type="SUPFAM" id="SSF56645">
    <property type="entry name" value="Acyl-CoA dehydrogenase NM domain-like"/>
    <property type="match status" value="1"/>
</dbReference>